<sequence>MITETHIPIQTLCEHYKVETTFFIGLGEIGLIEIETLEQTQYIHEDQMNAVEKMIRMHHELDVNIEGIDVVFNLLNKIEALQTELSQVRSRLRLYED</sequence>
<reference evidence="1 2" key="1">
    <citation type="journal article" date="2023" name="Microbiol. Resour. Announc.">
        <title>Complete Genome Sequence of Imperialibacter roseus strain P4T.</title>
        <authorList>
            <person name="Tizabi D.R."/>
            <person name="Bachvaroff T."/>
            <person name="Hill R.T."/>
        </authorList>
    </citation>
    <scope>NUCLEOTIDE SEQUENCE [LARGE SCALE GENOMIC DNA]</scope>
    <source>
        <strain evidence="1 2">P4T</strain>
    </source>
</reference>
<gene>
    <name evidence="1" type="ORF">RT717_14245</name>
</gene>
<dbReference type="Pfam" id="PF13591">
    <property type="entry name" value="MerR_2"/>
    <property type="match status" value="1"/>
</dbReference>
<accession>A0ABZ0IKZ5</accession>
<evidence type="ECO:0000313" key="1">
    <source>
        <dbReference type="EMBL" id="WOK04237.1"/>
    </source>
</evidence>
<keyword evidence="2" id="KW-1185">Reference proteome</keyword>
<evidence type="ECO:0000313" key="2">
    <source>
        <dbReference type="Proteomes" id="UP001302349"/>
    </source>
</evidence>
<dbReference type="RefSeq" id="WP_317487052.1">
    <property type="nucleotide sequence ID" value="NZ_CP136051.1"/>
</dbReference>
<dbReference type="Proteomes" id="UP001302349">
    <property type="component" value="Chromosome"/>
</dbReference>
<name>A0ABZ0IKZ5_9BACT</name>
<protein>
    <submittedName>
        <fullName evidence="1">Chaperone modulator CbpM</fullName>
    </submittedName>
</protein>
<organism evidence="1 2">
    <name type="scientific">Imperialibacter roseus</name>
    <dbReference type="NCBI Taxonomy" id="1324217"/>
    <lineage>
        <taxon>Bacteria</taxon>
        <taxon>Pseudomonadati</taxon>
        <taxon>Bacteroidota</taxon>
        <taxon>Cytophagia</taxon>
        <taxon>Cytophagales</taxon>
        <taxon>Flammeovirgaceae</taxon>
        <taxon>Imperialibacter</taxon>
    </lineage>
</organism>
<dbReference type="EMBL" id="CP136051">
    <property type="protein sequence ID" value="WOK04237.1"/>
    <property type="molecule type" value="Genomic_DNA"/>
</dbReference>
<dbReference type="Gene3D" id="1.10.1660.10">
    <property type="match status" value="1"/>
</dbReference>
<proteinExistence type="predicted"/>